<dbReference type="Proteomes" id="UP001208041">
    <property type="component" value="Unassembled WGS sequence"/>
</dbReference>
<feature type="region of interest" description="Disordered" evidence="1">
    <location>
        <begin position="50"/>
        <end position="85"/>
    </location>
</feature>
<evidence type="ECO:0000256" key="1">
    <source>
        <dbReference type="SAM" id="MobiDB-lite"/>
    </source>
</evidence>
<protein>
    <submittedName>
        <fullName evidence="3">Uncharacterized protein</fullName>
    </submittedName>
</protein>
<proteinExistence type="predicted"/>
<gene>
    <name evidence="3" type="ORF">OH136_14045</name>
</gene>
<dbReference type="EMBL" id="JAOYFC010000003">
    <property type="protein sequence ID" value="MCV6825679.1"/>
    <property type="molecule type" value="Genomic_DNA"/>
</dbReference>
<keyword evidence="2" id="KW-0732">Signal</keyword>
<reference evidence="3" key="1">
    <citation type="submission" date="2022-10" db="EMBL/GenBank/DDBJ databases">
        <authorList>
            <person name="Yue Y."/>
        </authorList>
    </citation>
    <scope>NUCLEOTIDE SEQUENCE</scope>
    <source>
        <strain evidence="3">Z654</strain>
    </source>
</reference>
<sequence>MFTKLTTALSAAALSLSLATTPAIADSKKTENFIAAAALVTLLGLAAHESNKKKQEQLKKKQEQAKKKREQERRRQASNRNQRRSLPLSCLQTFRVQGGKETAFNETCLERNFKFEKQMPNQCRETLWTDKGTRRVYQPRCLRRYGYEARNYY</sequence>
<organism evidence="3 4">
    <name type="scientific">Halocynthiibacter halioticoli</name>
    <dbReference type="NCBI Taxonomy" id="2986804"/>
    <lineage>
        <taxon>Bacteria</taxon>
        <taxon>Pseudomonadati</taxon>
        <taxon>Pseudomonadota</taxon>
        <taxon>Alphaproteobacteria</taxon>
        <taxon>Rhodobacterales</taxon>
        <taxon>Paracoccaceae</taxon>
        <taxon>Halocynthiibacter</taxon>
    </lineage>
</organism>
<name>A0AAE3J1K5_9RHOB</name>
<accession>A0AAE3J1K5</accession>
<dbReference type="RefSeq" id="WP_263954613.1">
    <property type="nucleotide sequence ID" value="NZ_JAOYFC010000003.1"/>
</dbReference>
<feature type="compositionally biased region" description="Basic and acidic residues" evidence="1">
    <location>
        <begin position="50"/>
        <end position="75"/>
    </location>
</feature>
<evidence type="ECO:0000313" key="3">
    <source>
        <dbReference type="EMBL" id="MCV6825679.1"/>
    </source>
</evidence>
<evidence type="ECO:0000313" key="4">
    <source>
        <dbReference type="Proteomes" id="UP001208041"/>
    </source>
</evidence>
<feature type="chain" id="PRO_5042173890" evidence="2">
    <location>
        <begin position="26"/>
        <end position="153"/>
    </location>
</feature>
<evidence type="ECO:0000256" key="2">
    <source>
        <dbReference type="SAM" id="SignalP"/>
    </source>
</evidence>
<comment type="caution">
    <text evidence="3">The sequence shown here is derived from an EMBL/GenBank/DDBJ whole genome shotgun (WGS) entry which is preliminary data.</text>
</comment>
<dbReference type="AlphaFoldDB" id="A0AAE3J1K5"/>
<keyword evidence="4" id="KW-1185">Reference proteome</keyword>
<feature type="signal peptide" evidence="2">
    <location>
        <begin position="1"/>
        <end position="25"/>
    </location>
</feature>